<feature type="domain" description="Thioredoxin" evidence="5">
    <location>
        <begin position="36"/>
        <end position="196"/>
    </location>
</feature>
<dbReference type="InterPro" id="IPR036249">
    <property type="entry name" value="Thioredoxin-like_sf"/>
</dbReference>
<evidence type="ECO:0000313" key="6">
    <source>
        <dbReference type="EMBL" id="SCB54379.1"/>
    </source>
</evidence>
<dbReference type="InterPro" id="IPR013766">
    <property type="entry name" value="Thioredoxin_domain"/>
</dbReference>
<evidence type="ECO:0000256" key="2">
    <source>
        <dbReference type="ARBA" id="ARBA00023008"/>
    </source>
</evidence>
<dbReference type="CDD" id="cd02968">
    <property type="entry name" value="SCO"/>
    <property type="match status" value="1"/>
</dbReference>
<feature type="binding site" evidence="3">
    <location>
        <position position="78"/>
    </location>
    <ligand>
        <name>Cu cation</name>
        <dbReference type="ChEBI" id="CHEBI:23378"/>
    </ligand>
</feature>
<dbReference type="SUPFAM" id="SSF52833">
    <property type="entry name" value="Thioredoxin-like"/>
    <property type="match status" value="1"/>
</dbReference>
<feature type="disulfide bond" description="Redox-active" evidence="4">
    <location>
        <begin position="74"/>
        <end position="78"/>
    </location>
</feature>
<protein>
    <submittedName>
        <fullName evidence="6">Protein SCO1/2</fullName>
    </submittedName>
</protein>
<keyword evidence="7" id="KW-1185">Reference proteome</keyword>
<dbReference type="Proteomes" id="UP000199184">
    <property type="component" value="Unassembled WGS sequence"/>
</dbReference>
<dbReference type="RefSeq" id="WP_091965810.1">
    <property type="nucleotide sequence ID" value="NZ_FMAI01000026.1"/>
</dbReference>
<reference evidence="7" key="1">
    <citation type="submission" date="2016-08" db="EMBL/GenBank/DDBJ databases">
        <authorList>
            <person name="Varghese N."/>
            <person name="Submissions Spin"/>
        </authorList>
    </citation>
    <scope>NUCLEOTIDE SEQUENCE [LARGE SCALE GENOMIC DNA]</scope>
    <source>
        <strain evidence="7">ERR11</strain>
    </source>
</reference>
<evidence type="ECO:0000256" key="4">
    <source>
        <dbReference type="PIRSR" id="PIRSR603782-2"/>
    </source>
</evidence>
<name>A0A1C3XQ66_9BRAD</name>
<dbReference type="Gene3D" id="3.40.30.10">
    <property type="entry name" value="Glutaredoxin"/>
    <property type="match status" value="1"/>
</dbReference>
<dbReference type="FunFam" id="3.40.30.10:FF:000013">
    <property type="entry name" value="Blast:Protein SCO1 homolog, mitochondrial"/>
    <property type="match status" value="1"/>
</dbReference>
<organism evidence="6 7">
    <name type="scientific">Bradyrhizobium shewense</name>
    <dbReference type="NCBI Taxonomy" id="1761772"/>
    <lineage>
        <taxon>Bacteria</taxon>
        <taxon>Pseudomonadati</taxon>
        <taxon>Pseudomonadota</taxon>
        <taxon>Alphaproteobacteria</taxon>
        <taxon>Hyphomicrobiales</taxon>
        <taxon>Nitrobacteraceae</taxon>
        <taxon>Bradyrhizobium</taxon>
    </lineage>
</organism>
<sequence>MSSAARPLVIATAFAASLVVGLLIMFWAMGGVSKVAQPAAIGGPFQLTDQNGKAVTDKSLKGKPTLIFFGYTHCPDVCPTSLFEISEVLRAMGKDADKVNAVFISVDPERDTPATMKDYLSSFDPHLEGLSGNPAETAKVISSYRVYAKKVPTKDGDYTMDHTALIYLMDRDGRFVSPFNLKRTPDEAAADLKKYL</sequence>
<dbReference type="AlphaFoldDB" id="A0A1C3XQ66"/>
<accession>A0A1C3XQ66</accession>
<proteinExistence type="inferred from homology"/>
<comment type="similarity">
    <text evidence="1">Belongs to the SCO1/2 family.</text>
</comment>
<feature type="binding site" evidence="3">
    <location>
        <position position="162"/>
    </location>
    <ligand>
        <name>Cu cation</name>
        <dbReference type="ChEBI" id="CHEBI:23378"/>
    </ligand>
</feature>
<dbReference type="PANTHER" id="PTHR12151:SF25">
    <property type="entry name" value="LINALOOL DEHYDRATASE_ISOMERASE DOMAIN-CONTAINING PROTEIN"/>
    <property type="match status" value="1"/>
</dbReference>
<dbReference type="PROSITE" id="PS51352">
    <property type="entry name" value="THIOREDOXIN_2"/>
    <property type="match status" value="1"/>
</dbReference>
<dbReference type="Pfam" id="PF02630">
    <property type="entry name" value="SCO1-SenC"/>
    <property type="match status" value="1"/>
</dbReference>
<evidence type="ECO:0000256" key="3">
    <source>
        <dbReference type="PIRSR" id="PIRSR603782-1"/>
    </source>
</evidence>
<keyword evidence="4" id="KW-1015">Disulfide bond</keyword>
<gene>
    <name evidence="6" type="ORF">GA0061098_102614</name>
</gene>
<evidence type="ECO:0000259" key="5">
    <source>
        <dbReference type="PROSITE" id="PS51352"/>
    </source>
</evidence>
<dbReference type="PANTHER" id="PTHR12151">
    <property type="entry name" value="ELECTRON TRANSPORT PROTIN SCO1/SENC FAMILY MEMBER"/>
    <property type="match status" value="1"/>
</dbReference>
<evidence type="ECO:0000256" key="1">
    <source>
        <dbReference type="ARBA" id="ARBA00010996"/>
    </source>
</evidence>
<feature type="binding site" evidence="3">
    <location>
        <position position="74"/>
    </location>
    <ligand>
        <name>Cu cation</name>
        <dbReference type="ChEBI" id="CHEBI:23378"/>
    </ligand>
</feature>
<dbReference type="EMBL" id="FMAI01000026">
    <property type="protein sequence ID" value="SCB54379.1"/>
    <property type="molecule type" value="Genomic_DNA"/>
</dbReference>
<evidence type="ECO:0000313" key="7">
    <source>
        <dbReference type="Proteomes" id="UP000199184"/>
    </source>
</evidence>
<dbReference type="GO" id="GO:0046872">
    <property type="term" value="F:metal ion binding"/>
    <property type="evidence" value="ECO:0007669"/>
    <property type="project" value="UniProtKB-KW"/>
</dbReference>
<dbReference type="InterPro" id="IPR003782">
    <property type="entry name" value="SCO1/SenC"/>
</dbReference>
<keyword evidence="3" id="KW-0479">Metal-binding</keyword>
<keyword evidence="2 3" id="KW-0186">Copper</keyword>